<dbReference type="SUPFAM" id="SSF56059">
    <property type="entry name" value="Glutathione synthetase ATP-binding domain-like"/>
    <property type="match status" value="1"/>
</dbReference>
<feature type="compositionally biased region" description="Basic and acidic residues" evidence="6">
    <location>
        <begin position="491"/>
        <end position="501"/>
    </location>
</feature>
<accession>A0A8C9U167</accession>
<name>A0A8C9U167_SCLFO</name>
<keyword evidence="4" id="KW-0770">Synapse</keyword>
<dbReference type="OrthoDB" id="10249572at2759"/>
<keyword evidence="10" id="KW-1185">Reference proteome</keyword>
<evidence type="ECO:0000256" key="3">
    <source>
        <dbReference type="ARBA" id="ARBA00022553"/>
    </source>
</evidence>
<evidence type="ECO:0000259" key="7">
    <source>
        <dbReference type="Pfam" id="PF02078"/>
    </source>
</evidence>
<evidence type="ECO:0000256" key="6">
    <source>
        <dbReference type="SAM" id="MobiDB-lite"/>
    </source>
</evidence>
<dbReference type="GO" id="GO:0005524">
    <property type="term" value="F:ATP binding"/>
    <property type="evidence" value="ECO:0007669"/>
    <property type="project" value="InterPro"/>
</dbReference>
<organism evidence="9 10">
    <name type="scientific">Scleropages formosus</name>
    <name type="common">Asian bonytongue</name>
    <name type="synonym">Osteoglossum formosum</name>
    <dbReference type="NCBI Taxonomy" id="113540"/>
    <lineage>
        <taxon>Eukaryota</taxon>
        <taxon>Metazoa</taxon>
        <taxon>Chordata</taxon>
        <taxon>Craniata</taxon>
        <taxon>Vertebrata</taxon>
        <taxon>Euteleostomi</taxon>
        <taxon>Actinopterygii</taxon>
        <taxon>Neopterygii</taxon>
        <taxon>Teleostei</taxon>
        <taxon>Osteoglossocephala</taxon>
        <taxon>Osteoglossomorpha</taxon>
        <taxon>Osteoglossiformes</taxon>
        <taxon>Osteoglossidae</taxon>
        <taxon>Scleropages</taxon>
    </lineage>
</organism>
<gene>
    <name evidence="9" type="primary">LOC108925557</name>
</gene>
<reference evidence="9" key="2">
    <citation type="submission" date="2025-08" db="UniProtKB">
        <authorList>
            <consortium name="Ensembl"/>
        </authorList>
    </citation>
    <scope>IDENTIFICATION</scope>
</reference>
<dbReference type="PANTHER" id="PTHR10841:SF20">
    <property type="entry name" value="SYNAPSIN-2"/>
    <property type="match status" value="1"/>
</dbReference>
<dbReference type="Ensembl" id="ENSSFOT00015079962.1">
    <property type="protein sequence ID" value="ENSSFOP00015055774.1"/>
    <property type="gene ID" value="ENSSFOG00015013839.2"/>
</dbReference>
<feature type="compositionally biased region" description="Low complexity" evidence="6">
    <location>
        <begin position="65"/>
        <end position="74"/>
    </location>
</feature>
<dbReference type="PRINTS" id="PR01368">
    <property type="entry name" value="SYNAPSIN"/>
</dbReference>
<feature type="region of interest" description="Disordered" evidence="6">
    <location>
        <begin position="15"/>
        <end position="76"/>
    </location>
</feature>
<dbReference type="InterPro" id="IPR013815">
    <property type="entry name" value="ATP_grasp_subdomain_1"/>
</dbReference>
<feature type="compositionally biased region" description="Pro residues" evidence="6">
    <location>
        <begin position="28"/>
        <end position="39"/>
    </location>
</feature>
<dbReference type="PANTHER" id="PTHR10841">
    <property type="entry name" value="SYNAPSIN"/>
    <property type="match status" value="1"/>
</dbReference>
<feature type="compositionally biased region" description="Polar residues" evidence="6">
    <location>
        <begin position="509"/>
        <end position="531"/>
    </location>
</feature>
<feature type="compositionally biased region" description="Polar residues" evidence="6">
    <location>
        <begin position="461"/>
        <end position="484"/>
    </location>
</feature>
<sequence length="611" mass="67180">MNYLRRRLSDSSFIANLPDGYMTDLQRPDPPPQPPPKPAPVGAAPAASAAASASAASERRPQPAQPTQPTQPAQSAGVGFFSSITNVVKQTAASAGLVEQTAVGASKKFKILLVIDEAQQDWVKLFRGKKIQGEHDIKVEQAEFSEISLVSHANGTCNVHVQAFRNATKVVRSFMPDFVLIRQHAFSMVENEDFRNLIIGLQYAGIPSVNSLESVYNLCDKPWAFARLISAYKKLGPEAFPLIEQTFYPNYKDMVTMPTFPVVVKIGHAHCGMGKVKVANHSGFQDIASAVALTHAYTTTEPFVESKYDIRIQKIGSNYKAYMRTSISGSWKTNTGSAMLEQVAMTDRYKLWVDTCSEIFGGLDICAVKAIHGKDGKDYVTEVVGSSMPLIGEYQAEDKQHICDLVVARMNQAVARQAARSSQRPTTVQPSQVGKHAERFCYKVFLVLNPGVAVKPRESQLQRQDPSAEPNQSVSAQQLTSFRGGQQPRAMGHDLPDDQPSKARHQTPKAPSQQNSKPQVQPQVPTKGKTQAQVEPEDFCFVCRKKIHKSHLSKVVTLTITPLFVFCSKSQSLTNAFSFGSSSFFRSSSEDQAKAETIRSLRKSFASLFSD</sequence>
<dbReference type="Pfam" id="PF02078">
    <property type="entry name" value="Synapsin"/>
    <property type="match status" value="1"/>
</dbReference>
<feature type="domain" description="Synapsin ATP-binding" evidence="8">
    <location>
        <begin position="210"/>
        <end position="412"/>
    </location>
</feature>
<dbReference type="Gene3D" id="3.40.50.20">
    <property type="match status" value="1"/>
</dbReference>
<dbReference type="FunFam" id="3.40.50.20:FF:000008">
    <property type="entry name" value="Synapsin III"/>
    <property type="match status" value="1"/>
</dbReference>
<dbReference type="FunFam" id="3.30.1490.20:FF:000008">
    <property type="entry name" value="Synapsin I"/>
    <property type="match status" value="1"/>
</dbReference>
<evidence type="ECO:0000256" key="5">
    <source>
        <dbReference type="ARBA" id="ARBA00023329"/>
    </source>
</evidence>
<keyword evidence="3" id="KW-0597">Phosphoprotein</keyword>
<reference evidence="9" key="3">
    <citation type="submission" date="2025-09" db="UniProtKB">
        <authorList>
            <consortium name="Ensembl"/>
        </authorList>
    </citation>
    <scope>IDENTIFICATION</scope>
</reference>
<dbReference type="AlphaFoldDB" id="A0A8C9U167"/>
<feature type="region of interest" description="Disordered" evidence="6">
    <location>
        <begin position="457"/>
        <end position="531"/>
    </location>
</feature>
<dbReference type="SUPFAM" id="SSF52440">
    <property type="entry name" value="PreATP-grasp domain"/>
    <property type="match status" value="1"/>
</dbReference>
<evidence type="ECO:0000256" key="2">
    <source>
        <dbReference type="ARBA" id="ARBA00008243"/>
    </source>
</evidence>
<dbReference type="GO" id="GO:0007269">
    <property type="term" value="P:neurotransmitter secretion"/>
    <property type="evidence" value="ECO:0007669"/>
    <property type="project" value="InterPro"/>
</dbReference>
<protein>
    <submittedName>
        <fullName evidence="9">Synapsin IIa</fullName>
    </submittedName>
</protein>
<feature type="compositionally biased region" description="Low complexity" evidence="6">
    <location>
        <begin position="40"/>
        <end position="56"/>
    </location>
</feature>
<dbReference type="InterPro" id="IPR001359">
    <property type="entry name" value="Synapsin"/>
</dbReference>
<dbReference type="FunFam" id="3.30.470.20:FF:000042">
    <property type="entry name" value="Synapsin III"/>
    <property type="match status" value="1"/>
</dbReference>
<evidence type="ECO:0000313" key="9">
    <source>
        <dbReference type="Ensembl" id="ENSSFOP00015055774.1"/>
    </source>
</evidence>
<reference evidence="9 10" key="1">
    <citation type="submission" date="2019-04" db="EMBL/GenBank/DDBJ databases">
        <authorList>
            <consortium name="Wellcome Sanger Institute Data Sharing"/>
        </authorList>
    </citation>
    <scope>NUCLEOTIDE SEQUENCE [LARGE SCALE GENOMIC DNA]</scope>
</reference>
<dbReference type="Pfam" id="PF02750">
    <property type="entry name" value="Synapsin_C"/>
    <property type="match status" value="1"/>
</dbReference>
<comment type="similarity">
    <text evidence="2">Belongs to the synapsin family.</text>
</comment>
<dbReference type="Proteomes" id="UP000694397">
    <property type="component" value="Chromosome 1"/>
</dbReference>
<dbReference type="PROSITE" id="PS00415">
    <property type="entry name" value="SYNAPSIN_1"/>
    <property type="match status" value="1"/>
</dbReference>
<dbReference type="InterPro" id="IPR020897">
    <property type="entry name" value="Synapsin_pre-ATP-grasp_dom"/>
</dbReference>
<evidence type="ECO:0000256" key="4">
    <source>
        <dbReference type="ARBA" id="ARBA00023018"/>
    </source>
</evidence>
<comment type="subcellular location">
    <subcellularLocation>
        <location evidence="1">Cytoplasmic vesicle</location>
        <location evidence="1">Secretory vesicle</location>
        <location evidence="1">Synaptic vesicle</location>
    </subcellularLocation>
</comment>
<evidence type="ECO:0000259" key="8">
    <source>
        <dbReference type="Pfam" id="PF02750"/>
    </source>
</evidence>
<dbReference type="GeneTree" id="ENSGT00940000156062"/>
<evidence type="ECO:0000313" key="10">
    <source>
        <dbReference type="Proteomes" id="UP000694397"/>
    </source>
</evidence>
<dbReference type="InterPro" id="IPR020898">
    <property type="entry name" value="Synapsin_ATP-bd_dom"/>
</dbReference>
<dbReference type="InterPro" id="IPR019736">
    <property type="entry name" value="Synapsin_P_site"/>
</dbReference>
<proteinExistence type="inferred from homology"/>
<dbReference type="Pfam" id="PF10581">
    <property type="entry name" value="Synapsin_N"/>
    <property type="match status" value="1"/>
</dbReference>
<dbReference type="Gene3D" id="3.30.470.20">
    <property type="entry name" value="ATP-grasp fold, B domain"/>
    <property type="match status" value="1"/>
</dbReference>
<feature type="domain" description="Synapsin pre-ATP-grasp" evidence="7">
    <location>
        <begin position="106"/>
        <end position="208"/>
    </location>
</feature>
<dbReference type="InterPro" id="IPR016185">
    <property type="entry name" value="PreATP-grasp_dom_sf"/>
</dbReference>
<dbReference type="GO" id="GO:0030672">
    <property type="term" value="C:synaptic vesicle membrane"/>
    <property type="evidence" value="ECO:0007669"/>
    <property type="project" value="TreeGrafter"/>
</dbReference>
<keyword evidence="5" id="KW-0968">Cytoplasmic vesicle</keyword>
<dbReference type="Gene3D" id="3.30.1490.20">
    <property type="entry name" value="ATP-grasp fold, A domain"/>
    <property type="match status" value="1"/>
</dbReference>
<evidence type="ECO:0000256" key="1">
    <source>
        <dbReference type="ARBA" id="ARBA00004234"/>
    </source>
</evidence>